<proteinExistence type="predicted"/>
<accession>A0AA43RG80</accession>
<dbReference type="PANTHER" id="PTHR30250">
    <property type="entry name" value="PST FAMILY PREDICTED COLANIC ACID TRANSPORTER"/>
    <property type="match status" value="1"/>
</dbReference>
<gene>
    <name evidence="7" type="ORF">Q3982_01060</name>
</gene>
<evidence type="ECO:0000256" key="4">
    <source>
        <dbReference type="ARBA" id="ARBA00022989"/>
    </source>
</evidence>
<evidence type="ECO:0000256" key="3">
    <source>
        <dbReference type="ARBA" id="ARBA00022692"/>
    </source>
</evidence>
<dbReference type="GO" id="GO:0005886">
    <property type="term" value="C:plasma membrane"/>
    <property type="evidence" value="ECO:0007669"/>
    <property type="project" value="UniProtKB-SubCell"/>
</dbReference>
<dbReference type="PANTHER" id="PTHR30250:SF11">
    <property type="entry name" value="O-ANTIGEN TRANSPORTER-RELATED"/>
    <property type="match status" value="1"/>
</dbReference>
<feature type="transmembrane region" description="Helical" evidence="6">
    <location>
        <begin position="326"/>
        <end position="351"/>
    </location>
</feature>
<name>A0AA43RG80_9ACTN</name>
<evidence type="ECO:0000313" key="8">
    <source>
        <dbReference type="Proteomes" id="UP001168575"/>
    </source>
</evidence>
<keyword evidence="2" id="KW-1003">Cell membrane</keyword>
<keyword evidence="4 6" id="KW-1133">Transmembrane helix</keyword>
<evidence type="ECO:0000256" key="5">
    <source>
        <dbReference type="ARBA" id="ARBA00023136"/>
    </source>
</evidence>
<keyword evidence="8" id="KW-1185">Reference proteome</keyword>
<protein>
    <submittedName>
        <fullName evidence="7">Lipopolysaccharide biosynthesis protein</fullName>
    </submittedName>
</protein>
<feature type="transmembrane region" description="Helical" evidence="6">
    <location>
        <begin position="126"/>
        <end position="142"/>
    </location>
</feature>
<feature type="transmembrane region" description="Helical" evidence="6">
    <location>
        <begin position="403"/>
        <end position="421"/>
    </location>
</feature>
<dbReference type="InterPro" id="IPR050833">
    <property type="entry name" value="Poly_Biosynth_Transport"/>
</dbReference>
<feature type="transmembrane region" description="Helical" evidence="6">
    <location>
        <begin position="190"/>
        <end position="209"/>
    </location>
</feature>
<keyword evidence="5 6" id="KW-0472">Membrane</keyword>
<feature type="transmembrane region" description="Helical" evidence="6">
    <location>
        <begin position="56"/>
        <end position="80"/>
    </location>
</feature>
<feature type="transmembrane region" description="Helical" evidence="6">
    <location>
        <begin position="247"/>
        <end position="266"/>
    </location>
</feature>
<evidence type="ECO:0000256" key="1">
    <source>
        <dbReference type="ARBA" id="ARBA00004651"/>
    </source>
</evidence>
<sequence>MKFRNERKAFSSKPHKQNFIARLVNQWFDRVVGAMKGDGLSDQEEQYGSHQTTRDFIWNSVGAGCWSFVFPVVTMVSTQLVGVEQAGQISMAFVVALLLMFVGNFGTRAYQASDIKREHSFMDYQVTRWVTCIAMLLLGWWYCTFRGYTGEMASLTTAVLIYRCIDAVADVYEGRLQQCDKLYLAGISQAIRSVLAMVFFSLFLLVTLTPSVACWAMAIVAGVSFVVVTVPLALLETEKSHNFSFASVWSLIKITFPLFIAIFLFNVIENMPKLMMEGVLNYDAQLFFNALYFPAQCILIIGQLVYKPLILRMADVWQDDKKRRKFDLLIAAIMLVIVVITVGTWFVMATIGIPVMSFMYGVDFEPYRRLAYVMIVTGGVTCAIDFVYQVITVMRRQKDVTTLYCVTFGFSLFIPWLLIGFEGLDGAILSYLIIESILLVLLVWEYFRIRGDLTRESQIRKETAEKVRKSFLDLYNIDPGEGEE</sequence>
<feature type="transmembrane region" description="Helical" evidence="6">
    <location>
        <begin position="371"/>
        <end position="391"/>
    </location>
</feature>
<dbReference type="AlphaFoldDB" id="A0AA43RG80"/>
<evidence type="ECO:0000256" key="2">
    <source>
        <dbReference type="ARBA" id="ARBA00022475"/>
    </source>
</evidence>
<comment type="caution">
    <text evidence="7">The sequence shown here is derived from an EMBL/GenBank/DDBJ whole genome shotgun (WGS) entry which is preliminary data.</text>
</comment>
<feature type="transmembrane region" description="Helical" evidence="6">
    <location>
        <begin position="427"/>
        <end position="447"/>
    </location>
</feature>
<dbReference type="Proteomes" id="UP001168575">
    <property type="component" value="Unassembled WGS sequence"/>
</dbReference>
<evidence type="ECO:0000313" key="7">
    <source>
        <dbReference type="EMBL" id="MDO4841254.1"/>
    </source>
</evidence>
<reference evidence="7" key="1">
    <citation type="submission" date="2023-07" db="EMBL/GenBank/DDBJ databases">
        <title>Between Cages and Wild: Unraveling the Impact of Captivity on Animal Microbiomes and Antimicrobial Resistance.</title>
        <authorList>
            <person name="Schmartz G.P."/>
            <person name="Rehner J."/>
            <person name="Schuff M.J."/>
            <person name="Becker S.L."/>
            <person name="Kravczyk M."/>
            <person name="Gurevich A."/>
            <person name="Francke R."/>
            <person name="Mueller R."/>
            <person name="Keller V."/>
            <person name="Keller A."/>
        </authorList>
    </citation>
    <scope>NUCLEOTIDE SEQUENCE</scope>
    <source>
        <strain evidence="7">S12M_St_49</strain>
    </source>
</reference>
<dbReference type="EMBL" id="JAUMVS010000007">
    <property type="protein sequence ID" value="MDO4841254.1"/>
    <property type="molecule type" value="Genomic_DNA"/>
</dbReference>
<feature type="transmembrane region" description="Helical" evidence="6">
    <location>
        <begin position="215"/>
        <end position="235"/>
    </location>
</feature>
<organism evidence="7 8">
    <name type="scientific">Phoenicibacter congonensis</name>
    <dbReference type="NCBI Taxonomy" id="1944646"/>
    <lineage>
        <taxon>Bacteria</taxon>
        <taxon>Bacillati</taxon>
        <taxon>Actinomycetota</taxon>
        <taxon>Coriobacteriia</taxon>
        <taxon>Eggerthellales</taxon>
        <taxon>Eggerthellaceae</taxon>
        <taxon>Phoenicibacter</taxon>
    </lineage>
</organism>
<comment type="subcellular location">
    <subcellularLocation>
        <location evidence="1">Cell membrane</location>
        <topology evidence="1">Multi-pass membrane protein</topology>
    </subcellularLocation>
</comment>
<evidence type="ECO:0000256" key="6">
    <source>
        <dbReference type="SAM" id="Phobius"/>
    </source>
</evidence>
<feature type="transmembrane region" description="Helical" evidence="6">
    <location>
        <begin position="86"/>
        <end position="105"/>
    </location>
</feature>
<keyword evidence="3 6" id="KW-0812">Transmembrane</keyword>